<evidence type="ECO:0008006" key="4">
    <source>
        <dbReference type="Google" id="ProtNLM"/>
    </source>
</evidence>
<gene>
    <name evidence="2" type="ORF">Z519_02858</name>
</gene>
<dbReference type="PANTHER" id="PTHR43539">
    <property type="entry name" value="FLAVIN-BINDING MONOOXYGENASE-LIKE PROTEIN (AFU_ORTHOLOGUE AFUA_4G09220)"/>
    <property type="match status" value="1"/>
</dbReference>
<dbReference type="InterPro" id="IPR050982">
    <property type="entry name" value="Auxin_biosynth/cation_transpt"/>
</dbReference>
<dbReference type="InterPro" id="IPR036188">
    <property type="entry name" value="FAD/NAD-bd_sf"/>
</dbReference>
<dbReference type="SUPFAM" id="SSF51905">
    <property type="entry name" value="FAD/NAD(P)-binding domain"/>
    <property type="match status" value="1"/>
</dbReference>
<keyword evidence="3" id="KW-1185">Reference proteome</keyword>
<dbReference type="RefSeq" id="XP_016622463.1">
    <property type="nucleotide sequence ID" value="XM_016760613.1"/>
</dbReference>
<dbReference type="AlphaFoldDB" id="A0A0D2IGB7"/>
<dbReference type="VEuPathDB" id="FungiDB:Z519_02858"/>
<evidence type="ECO:0000313" key="3">
    <source>
        <dbReference type="Proteomes" id="UP000053789"/>
    </source>
</evidence>
<proteinExistence type="predicted"/>
<dbReference type="HOGENOM" id="CLU_015676_3_0_1"/>
<dbReference type="Proteomes" id="UP000053789">
    <property type="component" value="Unassembled WGS sequence"/>
</dbReference>
<reference evidence="2" key="1">
    <citation type="submission" date="2015-01" db="EMBL/GenBank/DDBJ databases">
        <title>The Genome Sequence of Cladophialophora bantiana CBS 173.52.</title>
        <authorList>
            <consortium name="The Broad Institute Genomics Platform"/>
            <person name="Cuomo C."/>
            <person name="de Hoog S."/>
            <person name="Gorbushina A."/>
            <person name="Stielow B."/>
            <person name="Teixiera M."/>
            <person name="Abouelleil A."/>
            <person name="Chapman S.B."/>
            <person name="Priest M."/>
            <person name="Young S.K."/>
            <person name="Wortman J."/>
            <person name="Nusbaum C."/>
            <person name="Birren B."/>
        </authorList>
    </citation>
    <scope>NUCLEOTIDE SEQUENCE [LARGE SCALE GENOMIC DNA]</scope>
    <source>
        <strain evidence="2">CBS 173.52</strain>
    </source>
</reference>
<sequence length="589" mass="65390">MASSPLEYLPCTLPSRPLPADLDSEAICNSFQDVLYHPDASILTTDSLWRDLFALTGSIRTFYGADKIVKIWKTLTANARPKLFKYVQKSSRAVRVGEAQWIEGTFTFAIDDTPARDCTAIISLVPAADGKWQIWIFRTLIDKLENHPSVDKLAPANARTTDTKSTLSIRTAQDEFDCAIVGAGQAGLSVAGRLQSQGVKYVLLERNAEVGDSWKTRYKSTKLHTTRESSHLPFDRTFPPHYPQYLTKDDLAQGYLDWAKKYAINVWLSTTVVSGRWHENEKRWTLDLVQDGEMKSITATHLVMALGAGCQIPTMPTYPGIERFRGTVVHSANYTSAEGLEGKHGVVVGTANTAHDVAEDMVAANMASVTMVQRSPTYVLPAEYYTKLQNLSYNPEIPTEVADQMNLTNPLALSRHLSMFMLNEMAKAEPERFDALERAGFKVIRYGDIIYQVFDRFGGHYMDVGASAKIAKGLIKVKSDALPLQYTEHGLKFTDGADIRADFIVFATGFVGSMKVAIHDILGSDVSERIEDFWGINEEGEVKGAFKPSGHPNLWMHGGTCMHARYMSRFVALQIRAALDGTPLRVAAE</sequence>
<dbReference type="Gene3D" id="3.50.50.60">
    <property type="entry name" value="FAD/NAD(P)-binding domain"/>
    <property type="match status" value="1"/>
</dbReference>
<dbReference type="GeneID" id="27695786"/>
<dbReference type="Pfam" id="PF13738">
    <property type="entry name" value="Pyr_redox_3"/>
    <property type="match status" value="1"/>
</dbReference>
<dbReference type="GO" id="GO:0004497">
    <property type="term" value="F:monooxygenase activity"/>
    <property type="evidence" value="ECO:0007669"/>
    <property type="project" value="TreeGrafter"/>
</dbReference>
<protein>
    <recommendedName>
        <fullName evidence="4">FAD/NAD(P)-binding domain-containing protein</fullName>
    </recommendedName>
</protein>
<accession>A0A0D2IGB7</accession>
<evidence type="ECO:0000256" key="1">
    <source>
        <dbReference type="ARBA" id="ARBA00023002"/>
    </source>
</evidence>
<organism evidence="2 3">
    <name type="scientific">Cladophialophora bantiana (strain ATCC 10958 / CBS 173.52 / CDC B-1940 / NIH 8579)</name>
    <name type="common">Xylohypha bantiana</name>
    <dbReference type="NCBI Taxonomy" id="1442370"/>
    <lineage>
        <taxon>Eukaryota</taxon>
        <taxon>Fungi</taxon>
        <taxon>Dikarya</taxon>
        <taxon>Ascomycota</taxon>
        <taxon>Pezizomycotina</taxon>
        <taxon>Eurotiomycetes</taxon>
        <taxon>Chaetothyriomycetidae</taxon>
        <taxon>Chaetothyriales</taxon>
        <taxon>Herpotrichiellaceae</taxon>
        <taxon>Cladophialophora</taxon>
    </lineage>
</organism>
<dbReference type="EMBL" id="KN846983">
    <property type="protein sequence ID" value="KIW95794.1"/>
    <property type="molecule type" value="Genomic_DNA"/>
</dbReference>
<dbReference type="OrthoDB" id="74360at2759"/>
<evidence type="ECO:0000313" key="2">
    <source>
        <dbReference type="EMBL" id="KIW95794.1"/>
    </source>
</evidence>
<keyword evidence="1" id="KW-0560">Oxidoreductase</keyword>
<name>A0A0D2IGB7_CLAB1</name>
<dbReference type="GO" id="GO:0050660">
    <property type="term" value="F:flavin adenine dinucleotide binding"/>
    <property type="evidence" value="ECO:0007669"/>
    <property type="project" value="TreeGrafter"/>
</dbReference>
<dbReference type="PANTHER" id="PTHR43539:SF68">
    <property type="entry name" value="FLAVIN-BINDING MONOOXYGENASE-LIKE PROTEIN (AFU_ORTHOLOGUE AFUA_4G09220)"/>
    <property type="match status" value="1"/>
</dbReference>